<feature type="compositionally biased region" description="Basic residues" evidence="1">
    <location>
        <begin position="23"/>
        <end position="32"/>
    </location>
</feature>
<sequence length="152" mass="17745">MLQFYHKEIVPETPTQSATQSNGRKRIRKSNKHISASRGATNRKNHYDPYEEKTPAEKKWGQRQKTQNQAHTSTEPLPPPQIPIPVLYHALENLKPTESNKEQMIVDDANERKYKMKSSIVDTSLQVRVLYKIQSLQNRKFDTRTSQCFSYD</sequence>
<feature type="region of interest" description="Disordered" evidence="1">
    <location>
        <begin position="1"/>
        <end position="84"/>
    </location>
</feature>
<gene>
    <name evidence="2" type="ORF">AYI68_g3784</name>
</gene>
<proteinExistence type="predicted"/>
<evidence type="ECO:0000313" key="2">
    <source>
        <dbReference type="EMBL" id="OLY82103.1"/>
    </source>
</evidence>
<keyword evidence="3" id="KW-1185">Reference proteome</keyword>
<comment type="caution">
    <text evidence="2">The sequence shown here is derived from an EMBL/GenBank/DDBJ whole genome shotgun (WGS) entry which is preliminary data.</text>
</comment>
<dbReference type="Proteomes" id="UP000187455">
    <property type="component" value="Unassembled WGS sequence"/>
</dbReference>
<protein>
    <submittedName>
        <fullName evidence="2">Uncharacterized protein</fullName>
    </submittedName>
</protein>
<feature type="compositionally biased region" description="Basic and acidic residues" evidence="1">
    <location>
        <begin position="45"/>
        <end position="60"/>
    </location>
</feature>
<feature type="compositionally biased region" description="Polar residues" evidence="1">
    <location>
        <begin position="13"/>
        <end position="22"/>
    </location>
</feature>
<accession>A0A1R0GYX9</accession>
<feature type="compositionally biased region" description="Polar residues" evidence="1">
    <location>
        <begin position="63"/>
        <end position="75"/>
    </location>
</feature>
<name>A0A1R0GYX9_9FUNG</name>
<dbReference type="EMBL" id="LSSL01001915">
    <property type="protein sequence ID" value="OLY82103.1"/>
    <property type="molecule type" value="Genomic_DNA"/>
</dbReference>
<reference evidence="2 3" key="1">
    <citation type="journal article" date="2016" name="Mol. Biol. Evol.">
        <title>Genome-Wide Survey of Gut Fungi (Harpellales) Reveals the First Horizontally Transferred Ubiquitin Gene from a Mosquito Host.</title>
        <authorList>
            <person name="Wang Y."/>
            <person name="White M.M."/>
            <person name="Kvist S."/>
            <person name="Moncalvo J.M."/>
        </authorList>
    </citation>
    <scope>NUCLEOTIDE SEQUENCE [LARGE SCALE GENOMIC DNA]</scope>
    <source>
        <strain evidence="2 3">ALG-7-W6</strain>
    </source>
</reference>
<dbReference type="AlphaFoldDB" id="A0A1R0GYX9"/>
<evidence type="ECO:0000256" key="1">
    <source>
        <dbReference type="SAM" id="MobiDB-lite"/>
    </source>
</evidence>
<feature type="compositionally biased region" description="Basic and acidic residues" evidence="1">
    <location>
        <begin position="1"/>
        <end position="10"/>
    </location>
</feature>
<organism evidence="2 3">
    <name type="scientific">Smittium mucronatum</name>
    <dbReference type="NCBI Taxonomy" id="133383"/>
    <lineage>
        <taxon>Eukaryota</taxon>
        <taxon>Fungi</taxon>
        <taxon>Fungi incertae sedis</taxon>
        <taxon>Zoopagomycota</taxon>
        <taxon>Kickxellomycotina</taxon>
        <taxon>Harpellomycetes</taxon>
        <taxon>Harpellales</taxon>
        <taxon>Legeriomycetaceae</taxon>
        <taxon>Smittium</taxon>
    </lineage>
</organism>
<evidence type="ECO:0000313" key="3">
    <source>
        <dbReference type="Proteomes" id="UP000187455"/>
    </source>
</evidence>